<dbReference type="AlphaFoldDB" id="A0ABC7ZI60"/>
<evidence type="ECO:0000313" key="3">
    <source>
        <dbReference type="Proteomes" id="UP000005254"/>
    </source>
</evidence>
<dbReference type="KEGG" id="mgx:CM1_00235"/>
<sequence>MLNQKFPLDPNKKKEQQGVVKPNLPVVKEKKKQPFKKPNWSEFKLFNFFKKHTYFCLVVLAFLILIILLSSLFAIPLSQIPSSTV</sequence>
<dbReference type="Proteomes" id="UP000005254">
    <property type="component" value="Chromosome"/>
</dbReference>
<evidence type="ECO:0000313" key="2">
    <source>
        <dbReference type="EMBL" id="AFQ03839.1"/>
    </source>
</evidence>
<organism evidence="2 3">
    <name type="scientific">Mycoplasmoides genitalium M6320</name>
    <dbReference type="NCBI Taxonomy" id="662945"/>
    <lineage>
        <taxon>Bacteria</taxon>
        <taxon>Bacillati</taxon>
        <taxon>Mycoplasmatota</taxon>
        <taxon>Mycoplasmoidales</taxon>
        <taxon>Mycoplasmoidaceae</taxon>
        <taxon>Mycoplasmoides</taxon>
    </lineage>
</organism>
<gene>
    <name evidence="2" type="ORF">CM1_00235</name>
</gene>
<reference evidence="2 3" key="1">
    <citation type="journal article" date="2012" name="J. Bacteriol.">
        <title>Draft Genome Sequences of Four Axenic Mycoplasma genitalium Strains Isolated from Denmark, Japan, and Australia.</title>
        <authorList>
            <person name="McGowin C.L."/>
            <person name="Ma L."/>
            <person name="Jensen J.S."/>
            <person name="Mancuso M.M."/>
            <person name="Hamasuna R."/>
            <person name="Adegboye D."/>
            <person name="Martin D.H."/>
        </authorList>
    </citation>
    <scope>NUCLEOTIDE SEQUENCE [LARGE SCALE GENOMIC DNA]</scope>
    <source>
        <strain evidence="2 3">M6320</strain>
    </source>
</reference>
<feature type="transmembrane region" description="Helical" evidence="1">
    <location>
        <begin position="54"/>
        <end position="75"/>
    </location>
</feature>
<dbReference type="EMBL" id="CP003772">
    <property type="protein sequence ID" value="AFQ03839.1"/>
    <property type="molecule type" value="Genomic_DNA"/>
</dbReference>
<keyword evidence="1" id="KW-0472">Membrane</keyword>
<protein>
    <submittedName>
        <fullName evidence="2">Uncharacterized protein</fullName>
    </submittedName>
</protein>
<keyword evidence="1" id="KW-1133">Transmembrane helix</keyword>
<dbReference type="GeneID" id="99646856"/>
<keyword evidence="1" id="KW-0812">Transmembrane</keyword>
<evidence type="ECO:0000256" key="1">
    <source>
        <dbReference type="SAM" id="Phobius"/>
    </source>
</evidence>
<name>A0ABC7ZI60_MYCGT</name>
<proteinExistence type="predicted"/>
<accession>A0ABC7ZI60</accession>
<dbReference type="RefSeq" id="WP_009885710.1">
    <property type="nucleotide sequence ID" value="NC_018497.1"/>
</dbReference>